<evidence type="ECO:0000256" key="5">
    <source>
        <dbReference type="PROSITE-ProRule" id="PRU00205"/>
    </source>
</evidence>
<protein>
    <recommendedName>
        <fullName evidence="8">TLC domain-containing protein</fullName>
    </recommendedName>
</protein>
<comment type="caution">
    <text evidence="9">The sequence shown here is derived from an EMBL/GenBank/DDBJ whole genome shotgun (WGS) entry which is preliminary data.</text>
</comment>
<feature type="transmembrane region" description="Helical" evidence="7">
    <location>
        <begin position="257"/>
        <end position="282"/>
    </location>
</feature>
<feature type="domain" description="TLC" evidence="8">
    <location>
        <begin position="122"/>
        <end position="343"/>
    </location>
</feature>
<keyword evidence="10" id="KW-1185">Reference proteome</keyword>
<dbReference type="PIRSF" id="PIRSF005225">
    <property type="entry name" value="LAG1_LAC1"/>
    <property type="match status" value="1"/>
</dbReference>
<dbReference type="AlphaFoldDB" id="A0A830HR23"/>
<accession>A0A830HR23</accession>
<reference evidence="9" key="1">
    <citation type="submission" date="2020-10" db="EMBL/GenBank/DDBJ databases">
        <title>Unveiling of a novel bifunctional photoreceptor, Dualchrome1, isolated from a cosmopolitan green alga.</title>
        <authorList>
            <person name="Suzuki S."/>
            <person name="Kawachi M."/>
        </authorList>
    </citation>
    <scope>NUCLEOTIDE SEQUENCE</scope>
    <source>
        <strain evidence="9">NIES 2893</strain>
    </source>
</reference>
<dbReference type="OrthoDB" id="537032at2759"/>
<dbReference type="Pfam" id="PF03798">
    <property type="entry name" value="TRAM_LAG1_CLN8"/>
    <property type="match status" value="1"/>
</dbReference>
<gene>
    <name evidence="9" type="ORF">PPROV_000811300</name>
</gene>
<dbReference type="PANTHER" id="PTHR12560">
    <property type="entry name" value="LONGEVITY ASSURANCE FACTOR 1 LAG1"/>
    <property type="match status" value="1"/>
</dbReference>
<keyword evidence="4 5" id="KW-0472">Membrane</keyword>
<evidence type="ECO:0000256" key="1">
    <source>
        <dbReference type="ARBA" id="ARBA00004141"/>
    </source>
</evidence>
<evidence type="ECO:0000313" key="10">
    <source>
        <dbReference type="Proteomes" id="UP000660262"/>
    </source>
</evidence>
<feature type="transmembrane region" description="Helical" evidence="7">
    <location>
        <begin position="48"/>
        <end position="65"/>
    </location>
</feature>
<dbReference type="GO" id="GO:0046513">
    <property type="term" value="P:ceramide biosynthetic process"/>
    <property type="evidence" value="ECO:0007669"/>
    <property type="project" value="InterPro"/>
</dbReference>
<feature type="region of interest" description="Disordered" evidence="6">
    <location>
        <begin position="353"/>
        <end position="376"/>
    </location>
</feature>
<organism evidence="9 10">
    <name type="scientific">Pycnococcus provasolii</name>
    <dbReference type="NCBI Taxonomy" id="41880"/>
    <lineage>
        <taxon>Eukaryota</taxon>
        <taxon>Viridiplantae</taxon>
        <taxon>Chlorophyta</taxon>
        <taxon>Pseudoscourfieldiophyceae</taxon>
        <taxon>Pseudoscourfieldiales</taxon>
        <taxon>Pycnococcaceae</taxon>
        <taxon>Pycnococcus</taxon>
    </lineage>
</organism>
<dbReference type="GO" id="GO:0005789">
    <property type="term" value="C:endoplasmic reticulum membrane"/>
    <property type="evidence" value="ECO:0007669"/>
    <property type="project" value="UniProtKB-SubCell"/>
</dbReference>
<evidence type="ECO:0000256" key="4">
    <source>
        <dbReference type="ARBA" id="ARBA00023136"/>
    </source>
</evidence>
<keyword evidence="3 7" id="KW-1133">Transmembrane helix</keyword>
<dbReference type="Proteomes" id="UP000660262">
    <property type="component" value="Unassembled WGS sequence"/>
</dbReference>
<evidence type="ECO:0000256" key="3">
    <source>
        <dbReference type="ARBA" id="ARBA00022989"/>
    </source>
</evidence>
<dbReference type="GO" id="GO:0050291">
    <property type="term" value="F:sphingosine N-acyltransferase activity"/>
    <property type="evidence" value="ECO:0007669"/>
    <property type="project" value="InterPro"/>
</dbReference>
<evidence type="ECO:0000313" key="9">
    <source>
        <dbReference type="EMBL" id="GHP09378.1"/>
    </source>
</evidence>
<dbReference type="SMART" id="SM00724">
    <property type="entry name" value="TLC"/>
    <property type="match status" value="1"/>
</dbReference>
<name>A0A830HR23_9CHLO</name>
<comment type="subcellular location">
    <subcellularLocation>
        <location evidence="1">Membrane</location>
        <topology evidence="1">Multi-pass membrane protein</topology>
    </subcellularLocation>
</comment>
<feature type="transmembrane region" description="Helical" evidence="7">
    <location>
        <begin position="314"/>
        <end position="332"/>
    </location>
</feature>
<dbReference type="EMBL" id="BNJQ01000024">
    <property type="protein sequence ID" value="GHP09378.1"/>
    <property type="molecule type" value="Genomic_DNA"/>
</dbReference>
<dbReference type="InterPro" id="IPR006634">
    <property type="entry name" value="TLC-dom"/>
</dbReference>
<keyword evidence="2 5" id="KW-0812">Transmembrane</keyword>
<evidence type="ECO:0000259" key="8">
    <source>
        <dbReference type="PROSITE" id="PS50922"/>
    </source>
</evidence>
<feature type="transmembrane region" description="Helical" evidence="7">
    <location>
        <begin position="216"/>
        <end position="236"/>
    </location>
</feature>
<dbReference type="PROSITE" id="PS50922">
    <property type="entry name" value="TLC"/>
    <property type="match status" value="1"/>
</dbReference>
<dbReference type="InterPro" id="IPR016439">
    <property type="entry name" value="Lag1/Lac1-like"/>
</dbReference>
<feature type="compositionally biased region" description="Acidic residues" evidence="6">
    <location>
        <begin position="359"/>
        <end position="376"/>
    </location>
</feature>
<evidence type="ECO:0000256" key="2">
    <source>
        <dbReference type="ARBA" id="ARBA00022692"/>
    </source>
</evidence>
<sequence>MASSSFLSASAGVRLPSLWREFMYRSIVPSTITLVASDHNCGMTPSDFRMVGIFVLATPIIRLLLNTAVLRPIARRAVLTPSQRARKRIAKADTDRVTRFQESAWKLLVYTTFQIMGWRAMITEAKSAGLLLTDDQSLLLGLSDMISGGGGSSPRRTFSQFWLRGWPEQRCDSATKNLYAAELGFYVASIGMLLVWEVRRKDFAVMLTHHVITSLLIFHSWTLHFMRVGLAILLLHDASDILMESAKLCNYAEQKHSANMLFGLFMLSWIVLRLLTFPFVVVRSTLFDALAMFRAPPWELHIVEPGPVLAFHHGVYNVALLALCCMHVYWFTLICQMAHRAIVVPAMENRTPDGVQDIREEDEDEEDDAGDEEKED</sequence>
<evidence type="ECO:0000256" key="7">
    <source>
        <dbReference type="SAM" id="Phobius"/>
    </source>
</evidence>
<evidence type="ECO:0000256" key="6">
    <source>
        <dbReference type="SAM" id="MobiDB-lite"/>
    </source>
</evidence>
<proteinExistence type="predicted"/>
<feature type="transmembrane region" description="Helical" evidence="7">
    <location>
        <begin position="178"/>
        <end position="196"/>
    </location>
</feature>
<dbReference type="PANTHER" id="PTHR12560:SF0">
    <property type="entry name" value="LD18904P"/>
    <property type="match status" value="1"/>
</dbReference>